<dbReference type="SUPFAM" id="SSF46689">
    <property type="entry name" value="Homeodomain-like"/>
    <property type="match status" value="1"/>
</dbReference>
<name>A0A5N7BEM4_9EURO</name>
<dbReference type="Gene3D" id="1.10.10.60">
    <property type="entry name" value="Homeodomain-like"/>
    <property type="match status" value="1"/>
</dbReference>
<dbReference type="AlphaFoldDB" id="A0A5N7BEM4"/>
<proteinExistence type="predicted"/>
<dbReference type="OrthoDB" id="4501389at2759"/>
<dbReference type="InterPro" id="IPR001005">
    <property type="entry name" value="SANT/Myb"/>
</dbReference>
<feature type="region of interest" description="Disordered" evidence="1">
    <location>
        <begin position="1"/>
        <end position="43"/>
    </location>
</feature>
<gene>
    <name evidence="3" type="ORF">BDV26DRAFT_150739</name>
</gene>
<feature type="domain" description="Myb-like" evidence="2">
    <location>
        <begin position="38"/>
        <end position="92"/>
    </location>
</feature>
<feature type="compositionally biased region" description="Basic and acidic residues" evidence="1">
    <location>
        <begin position="28"/>
        <end position="38"/>
    </location>
</feature>
<evidence type="ECO:0000313" key="4">
    <source>
        <dbReference type="Proteomes" id="UP000326198"/>
    </source>
</evidence>
<protein>
    <recommendedName>
        <fullName evidence="2">Myb-like domain-containing protein</fullName>
    </recommendedName>
</protein>
<feature type="compositionally biased region" description="Polar residues" evidence="1">
    <location>
        <begin position="7"/>
        <end position="23"/>
    </location>
</feature>
<dbReference type="Pfam" id="PF13921">
    <property type="entry name" value="Myb_DNA-bind_6"/>
    <property type="match status" value="1"/>
</dbReference>
<evidence type="ECO:0000256" key="1">
    <source>
        <dbReference type="SAM" id="MobiDB-lite"/>
    </source>
</evidence>
<keyword evidence="4" id="KW-1185">Reference proteome</keyword>
<sequence length="97" mass="11028">MSEYPPTASNQGEAQAASRSTVPNVIEQGRRGSMDIHKSSRKGMKWSAEESDLLLKLRKDEKRPWAEVTRRFSKEYPGRSPGAIQVYWSTTLSKKED</sequence>
<accession>A0A5N7BEM4</accession>
<dbReference type="InterPro" id="IPR009057">
    <property type="entry name" value="Homeodomain-like_sf"/>
</dbReference>
<dbReference type="Proteomes" id="UP000326198">
    <property type="component" value="Unassembled WGS sequence"/>
</dbReference>
<dbReference type="CDD" id="cd00167">
    <property type="entry name" value="SANT"/>
    <property type="match status" value="1"/>
</dbReference>
<reference evidence="3 4" key="1">
    <citation type="submission" date="2019-04" db="EMBL/GenBank/DDBJ databases">
        <title>Friends and foes A comparative genomics studyof 23 Aspergillus species from section Flavi.</title>
        <authorList>
            <consortium name="DOE Joint Genome Institute"/>
            <person name="Kjaerbolling I."/>
            <person name="Vesth T."/>
            <person name="Frisvad J.C."/>
            <person name="Nybo J.L."/>
            <person name="Theobald S."/>
            <person name="Kildgaard S."/>
            <person name="Isbrandt T."/>
            <person name="Kuo A."/>
            <person name="Sato A."/>
            <person name="Lyhne E.K."/>
            <person name="Kogle M.E."/>
            <person name="Wiebenga A."/>
            <person name="Kun R.S."/>
            <person name="Lubbers R.J."/>
            <person name="Makela M.R."/>
            <person name="Barry K."/>
            <person name="Chovatia M."/>
            <person name="Clum A."/>
            <person name="Daum C."/>
            <person name="Haridas S."/>
            <person name="He G."/>
            <person name="LaButti K."/>
            <person name="Lipzen A."/>
            <person name="Mondo S."/>
            <person name="Riley R."/>
            <person name="Salamov A."/>
            <person name="Simmons B.A."/>
            <person name="Magnuson J.K."/>
            <person name="Henrissat B."/>
            <person name="Mortensen U.H."/>
            <person name="Larsen T.O."/>
            <person name="Devries R.P."/>
            <person name="Grigoriev I.V."/>
            <person name="Machida M."/>
            <person name="Baker S.E."/>
            <person name="Andersen M.R."/>
        </authorList>
    </citation>
    <scope>NUCLEOTIDE SEQUENCE [LARGE SCALE GENOMIC DNA]</scope>
    <source>
        <strain evidence="3 4">IBT 29228</strain>
    </source>
</reference>
<dbReference type="EMBL" id="ML736186">
    <property type="protein sequence ID" value="KAE8380067.1"/>
    <property type="molecule type" value="Genomic_DNA"/>
</dbReference>
<dbReference type="SMART" id="SM00717">
    <property type="entry name" value="SANT"/>
    <property type="match status" value="1"/>
</dbReference>
<organism evidence="3 4">
    <name type="scientific">Aspergillus bertholletiae</name>
    <dbReference type="NCBI Taxonomy" id="1226010"/>
    <lineage>
        <taxon>Eukaryota</taxon>
        <taxon>Fungi</taxon>
        <taxon>Dikarya</taxon>
        <taxon>Ascomycota</taxon>
        <taxon>Pezizomycotina</taxon>
        <taxon>Eurotiomycetes</taxon>
        <taxon>Eurotiomycetidae</taxon>
        <taxon>Eurotiales</taxon>
        <taxon>Aspergillaceae</taxon>
        <taxon>Aspergillus</taxon>
        <taxon>Aspergillus subgen. Circumdati</taxon>
    </lineage>
</organism>
<evidence type="ECO:0000259" key="2">
    <source>
        <dbReference type="PROSITE" id="PS50090"/>
    </source>
</evidence>
<evidence type="ECO:0000313" key="3">
    <source>
        <dbReference type="EMBL" id="KAE8380067.1"/>
    </source>
</evidence>
<dbReference type="PROSITE" id="PS50090">
    <property type="entry name" value="MYB_LIKE"/>
    <property type="match status" value="1"/>
</dbReference>